<dbReference type="PANTHER" id="PTHR42693:SF43">
    <property type="entry name" value="BLL2667 PROTEIN"/>
    <property type="match status" value="1"/>
</dbReference>
<gene>
    <name evidence="7" type="ORF">ABIE08_003724</name>
</gene>
<dbReference type="InterPro" id="IPR000917">
    <property type="entry name" value="Sulfatase_N"/>
</dbReference>
<reference evidence="7 8" key="1">
    <citation type="submission" date="2024-06" db="EMBL/GenBank/DDBJ databases">
        <title>Sorghum-associated microbial communities from plants grown in Nebraska, USA.</title>
        <authorList>
            <person name="Schachtman D."/>
        </authorList>
    </citation>
    <scope>NUCLEOTIDE SEQUENCE [LARGE SCALE GENOMIC DNA]</scope>
    <source>
        <strain evidence="7 8">3207</strain>
    </source>
</reference>
<keyword evidence="4" id="KW-0106">Calcium</keyword>
<keyword evidence="2" id="KW-0479">Metal-binding</keyword>
<dbReference type="EMBL" id="JBEPSM010000003">
    <property type="protein sequence ID" value="MET4635773.1"/>
    <property type="molecule type" value="Genomic_DNA"/>
</dbReference>
<dbReference type="PANTHER" id="PTHR42693">
    <property type="entry name" value="ARYLSULFATASE FAMILY MEMBER"/>
    <property type="match status" value="1"/>
</dbReference>
<dbReference type="InterPro" id="IPR050738">
    <property type="entry name" value="Sulfatase"/>
</dbReference>
<evidence type="ECO:0000256" key="3">
    <source>
        <dbReference type="ARBA" id="ARBA00022801"/>
    </source>
</evidence>
<dbReference type="Pfam" id="PF00884">
    <property type="entry name" value="Sulfatase"/>
    <property type="match status" value="1"/>
</dbReference>
<comment type="similarity">
    <text evidence="1">Belongs to the sulfatase family.</text>
</comment>
<name>A0ABV2R4Z9_9HYPH</name>
<dbReference type="InterPro" id="IPR017850">
    <property type="entry name" value="Alkaline_phosphatase_core_sf"/>
</dbReference>
<evidence type="ECO:0000256" key="2">
    <source>
        <dbReference type="ARBA" id="ARBA00022723"/>
    </source>
</evidence>
<evidence type="ECO:0000256" key="5">
    <source>
        <dbReference type="SAM" id="MobiDB-lite"/>
    </source>
</evidence>
<dbReference type="SUPFAM" id="SSF53649">
    <property type="entry name" value="Alkaline phosphatase-like"/>
    <property type="match status" value="1"/>
</dbReference>
<keyword evidence="3" id="KW-0378">Hydrolase</keyword>
<dbReference type="Gene3D" id="3.30.1120.10">
    <property type="match status" value="1"/>
</dbReference>
<evidence type="ECO:0000259" key="6">
    <source>
        <dbReference type="Pfam" id="PF00884"/>
    </source>
</evidence>
<evidence type="ECO:0000256" key="4">
    <source>
        <dbReference type="ARBA" id="ARBA00022837"/>
    </source>
</evidence>
<keyword evidence="8" id="KW-1185">Reference proteome</keyword>
<evidence type="ECO:0000313" key="8">
    <source>
        <dbReference type="Proteomes" id="UP001549321"/>
    </source>
</evidence>
<evidence type="ECO:0000313" key="7">
    <source>
        <dbReference type="EMBL" id="MET4635773.1"/>
    </source>
</evidence>
<proteinExistence type="inferred from homology"/>
<evidence type="ECO:0000256" key="1">
    <source>
        <dbReference type="ARBA" id="ARBA00008779"/>
    </source>
</evidence>
<comment type="caution">
    <text evidence="7">The sequence shown here is derived from an EMBL/GenBank/DDBJ whole genome shotgun (WGS) entry which is preliminary data.</text>
</comment>
<dbReference type="Gene3D" id="3.40.720.10">
    <property type="entry name" value="Alkaline Phosphatase, subunit A"/>
    <property type="match status" value="1"/>
</dbReference>
<accession>A0ABV2R4Z9</accession>
<sequence>MPTAKEPSRKGCGRGAKEFHETENRMKRLPRHPFRARWLGVGTTLLMLGSPVVAQEALPFPPKPSGSKAGPTIAESTYSPLPAQSHLPADAPNIVVIMLDDVGPALPSTFGGVIETRTLSRVAGDGITYNRFHNAAMCSPTRAALLTGRNHHRVGYGQIAELANDWDGYSGLIPRTSATAAKVLGYYGYATGAFGKWHNTPANETTAVGPYTNWPAGQGVGFDYFYGFLAGESSQWEPAVVENTVRLNPSEGKDEYHFTEDMTDKAVSWMKQVHALTPDRPFFMYWAPGASHGPHHIFKDWADKYKGKFDDGWDVMRERVFARQKELGWIPQDTELTPRPKTLAAWADIPEDEKPFQRRLMEVFAGYTEHADAQAGRLIDALDELGIRDNTLVFYIWGDNGSSAEGQNGTISELLAQNNIPSDIKDHIRTMNELGGLDVLGSSKVDNMYHAGWAWAGSTPYRSTKLIAAHFGGTRTPLAVSWPTKIKADKTPRPQFHHVNDIVPTIYDILDITPPKLVDGISQDQFDGTSMTYSFASPTAPDTKKEQYFEVMGSRSYYKDGWIASAFGPRVPWQTGVDPAILKWSPKDDVWELYDLSKDFSQAMDVAAANPEKLKELKSAFDASATDNKVNPVGGGLWSAVFHPEDAPANPARTFNYTQDVVGVPEFTAPRLGSRSSLVTIDVDLQPDSKGVLYALGAVSGGVALWVENGKLNFEYNLFEIERTQLATSAPLPTGQVKIEVETRKVDGARPAPLDIVIRVDGKEVSKGRVPRSTSLAFTANDAFDVGRDSYSPVSLAYFDRKPFALNGKISHLKVDYLD</sequence>
<dbReference type="InterPro" id="IPR024607">
    <property type="entry name" value="Sulfatase_CS"/>
</dbReference>
<feature type="compositionally biased region" description="Basic and acidic residues" evidence="5">
    <location>
        <begin position="15"/>
        <end position="25"/>
    </location>
</feature>
<feature type="region of interest" description="Disordered" evidence="5">
    <location>
        <begin position="1"/>
        <end position="25"/>
    </location>
</feature>
<dbReference type="CDD" id="cd16025">
    <property type="entry name" value="PAS_like"/>
    <property type="match status" value="1"/>
</dbReference>
<dbReference type="Proteomes" id="UP001549321">
    <property type="component" value="Unassembled WGS sequence"/>
</dbReference>
<organism evidence="7 8">
    <name type="scientific">Kaistia defluvii</name>
    <dbReference type="NCBI Taxonomy" id="410841"/>
    <lineage>
        <taxon>Bacteria</taxon>
        <taxon>Pseudomonadati</taxon>
        <taxon>Pseudomonadota</taxon>
        <taxon>Alphaproteobacteria</taxon>
        <taxon>Hyphomicrobiales</taxon>
        <taxon>Kaistiaceae</taxon>
        <taxon>Kaistia</taxon>
    </lineage>
</organism>
<protein>
    <submittedName>
        <fullName evidence="7">Arylsulfatase A-like enzyme</fullName>
    </submittedName>
</protein>
<feature type="region of interest" description="Disordered" evidence="5">
    <location>
        <begin position="59"/>
        <end position="81"/>
    </location>
</feature>
<dbReference type="PROSITE" id="PS00523">
    <property type="entry name" value="SULFATASE_1"/>
    <property type="match status" value="1"/>
</dbReference>
<feature type="domain" description="Sulfatase N-terminal" evidence="6">
    <location>
        <begin position="92"/>
        <end position="512"/>
    </location>
</feature>